<dbReference type="Proteomes" id="UP001372338">
    <property type="component" value="Unassembled WGS sequence"/>
</dbReference>
<reference evidence="1 2" key="1">
    <citation type="submission" date="2024-01" db="EMBL/GenBank/DDBJ databases">
        <title>The genomes of 5 underutilized Papilionoideae crops provide insights into root nodulation and disease resistanc.</title>
        <authorList>
            <person name="Yuan L."/>
        </authorList>
    </citation>
    <scope>NUCLEOTIDE SEQUENCE [LARGE SCALE GENOMIC DNA]</scope>
    <source>
        <strain evidence="1">ZHUSHIDOU_FW_LH</strain>
        <tissue evidence="1">Leaf</tissue>
    </source>
</reference>
<organism evidence="1 2">
    <name type="scientific">Crotalaria pallida</name>
    <name type="common">Smooth rattlebox</name>
    <name type="synonym">Crotalaria striata</name>
    <dbReference type="NCBI Taxonomy" id="3830"/>
    <lineage>
        <taxon>Eukaryota</taxon>
        <taxon>Viridiplantae</taxon>
        <taxon>Streptophyta</taxon>
        <taxon>Embryophyta</taxon>
        <taxon>Tracheophyta</taxon>
        <taxon>Spermatophyta</taxon>
        <taxon>Magnoliopsida</taxon>
        <taxon>eudicotyledons</taxon>
        <taxon>Gunneridae</taxon>
        <taxon>Pentapetalae</taxon>
        <taxon>rosids</taxon>
        <taxon>fabids</taxon>
        <taxon>Fabales</taxon>
        <taxon>Fabaceae</taxon>
        <taxon>Papilionoideae</taxon>
        <taxon>50 kb inversion clade</taxon>
        <taxon>genistoids sensu lato</taxon>
        <taxon>core genistoids</taxon>
        <taxon>Crotalarieae</taxon>
        <taxon>Crotalaria</taxon>
    </lineage>
</organism>
<proteinExistence type="predicted"/>
<dbReference type="AlphaFoldDB" id="A0AAN9I8Z5"/>
<evidence type="ECO:0000313" key="2">
    <source>
        <dbReference type="Proteomes" id="UP001372338"/>
    </source>
</evidence>
<comment type="caution">
    <text evidence="1">The sequence shown here is derived from an EMBL/GenBank/DDBJ whole genome shotgun (WGS) entry which is preliminary data.</text>
</comment>
<sequence>MQNYPELEEKLVKIQNNMRSIFYSNQIYVILMVAFRDHGSVEGGPRVVVQSMWMRGRRPPMSSVMLETKEDNVSYVGLG</sequence>
<gene>
    <name evidence="1" type="ORF">RIF29_21996</name>
</gene>
<evidence type="ECO:0000313" key="1">
    <source>
        <dbReference type="EMBL" id="KAK7269274.1"/>
    </source>
</evidence>
<keyword evidence="2" id="KW-1185">Reference proteome</keyword>
<dbReference type="EMBL" id="JAYWIO010000004">
    <property type="protein sequence ID" value="KAK7269274.1"/>
    <property type="molecule type" value="Genomic_DNA"/>
</dbReference>
<name>A0AAN9I8Z5_CROPI</name>
<accession>A0AAN9I8Z5</accession>
<protein>
    <submittedName>
        <fullName evidence="1">Uncharacterized protein</fullName>
    </submittedName>
</protein>